<gene>
    <name evidence="1" type="ordered locus">glr0467</name>
</gene>
<dbReference type="InParanoid" id="Q7NNE4"/>
<dbReference type="eggNOG" id="COG3534">
    <property type="taxonomic scope" value="Bacteria"/>
</dbReference>
<dbReference type="InterPro" id="IPR017853">
    <property type="entry name" value="GH"/>
</dbReference>
<dbReference type="OrthoDB" id="4522580at2"/>
<proteinExistence type="predicted"/>
<dbReference type="Proteomes" id="UP000000557">
    <property type="component" value="Chromosome"/>
</dbReference>
<accession>Q7NNE4</accession>
<dbReference type="KEGG" id="gvi:glr0467"/>
<keyword evidence="2" id="KW-1185">Reference proteome</keyword>
<protein>
    <submittedName>
        <fullName evidence="1">Glr0467 protein</fullName>
    </submittedName>
</protein>
<organism evidence="1 2">
    <name type="scientific">Gloeobacter violaceus (strain ATCC 29082 / PCC 7421)</name>
    <dbReference type="NCBI Taxonomy" id="251221"/>
    <lineage>
        <taxon>Bacteria</taxon>
        <taxon>Bacillati</taxon>
        <taxon>Cyanobacteriota</taxon>
        <taxon>Cyanophyceae</taxon>
        <taxon>Gloeobacterales</taxon>
        <taxon>Gloeobacteraceae</taxon>
        <taxon>Gloeobacter</taxon>
    </lineage>
</organism>
<dbReference type="AlphaFoldDB" id="Q7NNE4"/>
<dbReference type="SUPFAM" id="SSF51445">
    <property type="entry name" value="(Trans)glycosidases"/>
    <property type="match status" value="1"/>
</dbReference>
<dbReference type="STRING" id="251221.gene:10757939"/>
<evidence type="ECO:0000313" key="1">
    <source>
        <dbReference type="EMBL" id="BAC88408.1"/>
    </source>
</evidence>
<dbReference type="PATRIC" id="fig|251221.4.peg.475"/>
<name>Q7NNE4_GLOVI</name>
<evidence type="ECO:0000313" key="2">
    <source>
        <dbReference type="Proteomes" id="UP000000557"/>
    </source>
</evidence>
<reference evidence="1 2" key="1">
    <citation type="journal article" date="2003" name="DNA Res.">
        <title>Complete genome structure of Gloeobacter violaceus PCC 7421, a cyanobacterium that lacks thylakoids.</title>
        <authorList>
            <person name="Nakamura Y."/>
            <person name="Kaneko T."/>
            <person name="Sato S."/>
            <person name="Mimuro M."/>
            <person name="Miyashita H."/>
            <person name="Tsuchiya T."/>
            <person name="Sasamoto S."/>
            <person name="Watanabe A."/>
            <person name="Kawashima K."/>
            <person name="Kishida Y."/>
            <person name="Kiyokawa C."/>
            <person name="Kohara M."/>
            <person name="Matsumoto M."/>
            <person name="Matsuno A."/>
            <person name="Nakazaki N."/>
            <person name="Shimpo S."/>
            <person name="Takeuchi C."/>
            <person name="Yamada M."/>
            <person name="Tabata S."/>
        </authorList>
    </citation>
    <scope>NUCLEOTIDE SEQUENCE [LARGE SCALE GENOMIC DNA]</scope>
    <source>
        <strain evidence="2">ATCC 29082 / PCC 7421</strain>
    </source>
</reference>
<reference evidence="1 2" key="2">
    <citation type="journal article" date="2003" name="DNA Res.">
        <title>Complete genome structure of Gloeobacter violaceus PCC 7421, a cyanobacterium that lacks thylakoids (supplement).</title>
        <authorList>
            <person name="Nakamura Y."/>
            <person name="Kaneko T."/>
            <person name="Sato S."/>
            <person name="Mimuro M."/>
            <person name="Miyashita H."/>
            <person name="Tsuchiya T."/>
            <person name="Sasamoto S."/>
            <person name="Watanabe A."/>
            <person name="Kawashima K."/>
            <person name="Kishida Y."/>
            <person name="Kiyokawa C."/>
            <person name="Kohara M."/>
            <person name="Matsumoto M."/>
            <person name="Matsuno A."/>
            <person name="Nakazaki N."/>
            <person name="Shimpo S."/>
            <person name="Takeuchi C."/>
            <person name="Yamada M."/>
            <person name="Tabata S."/>
        </authorList>
    </citation>
    <scope>NUCLEOTIDE SEQUENCE [LARGE SCALE GENOMIC DNA]</scope>
    <source>
        <strain evidence="2">ATCC 29082 / PCC 7421</strain>
    </source>
</reference>
<dbReference type="Gene3D" id="3.20.20.80">
    <property type="entry name" value="Glycosidases"/>
    <property type="match status" value="1"/>
</dbReference>
<dbReference type="HOGENOM" id="CLU_550693_0_0_3"/>
<dbReference type="EMBL" id="BA000045">
    <property type="protein sequence ID" value="BAC88408.1"/>
    <property type="molecule type" value="Genomic_DNA"/>
</dbReference>
<sequence>MVAMGRETNTVRPRQMVAPAAHTIVTLCLAVLLFSTAPRPVQSQVLTPRATGNERQLPPDYFGYNGANFLGEVAWDDSALIRALVPLKPALLRYPGGTESNYWNWKVGWFVTGFPMPNYLRQLKPRSVRLENFQASIRATGAVPVYVLNLLSSDLETQLGSLREAKGLGLPVKYVELGNEFYIGSADHKSKFPTAAAYAQEANRWTAAIKKEFPEAKVASVAAPPKRVRDRRWLGWNADLLSTLQGGDALTLHHYYGTGLSDPYRRSQRSRSLRYSATEIASILGTPFVAWNELRTEGIGSLPVGREIWITEYNLFDRSQPLAGTWVHGLGVTVTTLLFIDEPRITHVLCHTLLGNALFASIFSNERGFLVPTDFTRAAAPPQSVPLALTATGSALKLVGAALAGKTLGQKLDFPGAPTIRAGRGAGYPSLLGWSFGDGRNRQAIVVNLASSTQQITTAAVIPQGSFEQVSGDPLTLVSSPASLRKTSGGIAKNLALPPYSITRFSS</sequence>
<dbReference type="EnsemblBacteria" id="BAC88408">
    <property type="protein sequence ID" value="BAC88408"/>
    <property type="gene ID" value="BAC88408"/>
</dbReference>